<protein>
    <submittedName>
        <fullName evidence="1">Uncharacterized protein</fullName>
    </submittedName>
</protein>
<dbReference type="EMBL" id="AP018882">
    <property type="protein sequence ID" value="BBF90017.1"/>
    <property type="molecule type" value="Genomic_DNA"/>
</dbReference>
<organism evidence="1">
    <name type="scientific">Oryza rufipogon</name>
    <name type="common">Brownbeard rice</name>
    <name type="synonym">Asian wild rice</name>
    <dbReference type="NCBI Taxonomy" id="4529"/>
    <lineage>
        <taxon>Eukaryota</taxon>
        <taxon>Viridiplantae</taxon>
        <taxon>Streptophyta</taxon>
        <taxon>Embryophyta</taxon>
        <taxon>Tracheophyta</taxon>
        <taxon>Spermatophyta</taxon>
        <taxon>Magnoliopsida</taxon>
        <taxon>Liliopsida</taxon>
        <taxon>Poales</taxon>
        <taxon>Poaceae</taxon>
        <taxon>BOP clade</taxon>
        <taxon>Oryzoideae</taxon>
        <taxon>Oryzeae</taxon>
        <taxon>Oryzinae</taxon>
        <taxon>Oryza</taxon>
    </lineage>
</organism>
<dbReference type="AlphaFoldDB" id="A0A679BEC7"/>
<evidence type="ECO:0000313" key="1">
    <source>
        <dbReference type="EMBL" id="BBF90009.1"/>
    </source>
</evidence>
<evidence type="ECO:0000313" key="2">
    <source>
        <dbReference type="EMBL" id="BBF90017.1"/>
    </source>
</evidence>
<reference evidence="1" key="1">
    <citation type="submission" date="2018-08" db="EMBL/GenBank/DDBJ databases">
        <title>Oryza rufipogon genomic DNA, chromosome 11, BAC clone:ORUFIa0004E03.</title>
        <authorList>
            <person name="Wu J."/>
            <person name="Kanamori H."/>
        </authorList>
    </citation>
    <scope>NUCLEOTIDE SEQUENCE</scope>
    <source>
        <strain evidence="1">W1943</strain>
    </source>
</reference>
<proteinExistence type="predicted"/>
<sequence length="117" mass="13413">MSTVKLKRADTYKQELRACFFTKDMKDREAIIQRHREECKKTCRERHTYCPPEMPCCCMKNAPASSPSSVKNESGDGLWCAESPAIQHRNNHSFSINVETKKAGEDIRQNACVFDIV</sequence>
<dbReference type="EMBL" id="AP018881">
    <property type="protein sequence ID" value="BBF90009.1"/>
    <property type="molecule type" value="Genomic_DNA"/>
</dbReference>
<reference evidence="2" key="2">
    <citation type="submission" date="2018-08" db="EMBL/GenBank/DDBJ databases">
        <title>Oryza rufipogon genomic DNA, chromosome 11, BAC clone:ORUFIa0062M19.</title>
        <authorList>
            <person name="Wu J."/>
            <person name="Kanamori H."/>
        </authorList>
    </citation>
    <scope>NUCLEOTIDE SEQUENCE</scope>
    <source>
        <strain evidence="2">W1943</strain>
    </source>
</reference>
<accession>A0A679BEC7</accession>
<name>A0A679BEC7_ORYRU</name>
<gene>
    <name evidence="1" type="primary">ORUFIa0004E03.34</name>
    <name evidence="2" type="synonym">ORUFIa0062M19.9</name>
</gene>